<dbReference type="RefSeq" id="WP_158281833.1">
    <property type="nucleotide sequence ID" value="NZ_QJKI01000022.1"/>
</dbReference>
<reference evidence="2 3" key="1">
    <citation type="submission" date="2018-05" db="EMBL/GenBank/DDBJ databases">
        <title>Genomic Encyclopedia of Type Strains, Phase IV (KMG-IV): sequencing the most valuable type-strain genomes for metagenomic binning, comparative biology and taxonomic classification.</title>
        <authorList>
            <person name="Goeker M."/>
        </authorList>
    </citation>
    <scope>NUCLEOTIDE SEQUENCE [LARGE SCALE GENOMIC DNA]</scope>
    <source>
        <strain evidence="2 3">DSM 29661</strain>
    </source>
</reference>
<keyword evidence="3" id="KW-1185">Reference proteome</keyword>
<accession>A0A318KGK5</accession>
<comment type="caution">
    <text evidence="2">The sequence shown here is derived from an EMBL/GenBank/DDBJ whole genome shotgun (WGS) entry which is preliminary data.</text>
</comment>
<dbReference type="EMBL" id="QJKI01000022">
    <property type="protein sequence ID" value="PXX76109.1"/>
    <property type="molecule type" value="Genomic_DNA"/>
</dbReference>
<name>A0A318KGK5_9NEIS</name>
<sequence>MIGRLQPGGQAVVAGGKTDGDRAVIQKSPDGSRLGHAQGMCRQTIVILSAVDCYGFSRLFQDCQKHLIKTANNLGQSAEILLHKARNHVPDSALSPSSARRPCKIRKTYYLDDYKNKISLHLGKLISYPRPAHHNHAQDKSNYDPVFIRKINSNTFSLKLSSPAPDFMQTSGNVRLSQPVRQISCISWQFGQRWRSSPMATGFLPTWAGSCAIF</sequence>
<proteinExistence type="predicted"/>
<evidence type="ECO:0000256" key="1">
    <source>
        <dbReference type="SAM" id="MobiDB-lite"/>
    </source>
</evidence>
<protein>
    <submittedName>
        <fullName evidence="2">Uncharacterized protein</fullName>
    </submittedName>
</protein>
<dbReference type="AlphaFoldDB" id="A0A318KGK5"/>
<feature type="region of interest" description="Disordered" evidence="1">
    <location>
        <begin position="1"/>
        <end position="35"/>
    </location>
</feature>
<dbReference type="Proteomes" id="UP000247555">
    <property type="component" value="Unassembled WGS sequence"/>
</dbReference>
<organism evidence="2 3">
    <name type="scientific">Rivihabitans pingtungensis</name>
    <dbReference type="NCBI Taxonomy" id="1054498"/>
    <lineage>
        <taxon>Bacteria</taxon>
        <taxon>Pseudomonadati</taxon>
        <taxon>Pseudomonadota</taxon>
        <taxon>Betaproteobacteria</taxon>
        <taxon>Neisseriales</taxon>
        <taxon>Aquaspirillaceae</taxon>
        <taxon>Rivihabitans</taxon>
    </lineage>
</organism>
<gene>
    <name evidence="2" type="ORF">DFR34_12213</name>
</gene>
<evidence type="ECO:0000313" key="3">
    <source>
        <dbReference type="Proteomes" id="UP000247555"/>
    </source>
</evidence>
<evidence type="ECO:0000313" key="2">
    <source>
        <dbReference type="EMBL" id="PXX76109.1"/>
    </source>
</evidence>